<evidence type="ECO:0000313" key="5">
    <source>
        <dbReference type="EMBL" id="CAD7277431.1"/>
    </source>
</evidence>
<dbReference type="AlphaFoldDB" id="A0A7R9BNW5"/>
<evidence type="ECO:0000313" key="6">
    <source>
        <dbReference type="Proteomes" id="UP000678499"/>
    </source>
</evidence>
<dbReference type="Pfam" id="PF00255">
    <property type="entry name" value="GSHPx"/>
    <property type="match status" value="1"/>
</dbReference>
<dbReference type="EMBL" id="OA882941">
    <property type="protein sequence ID" value="CAD7277431.1"/>
    <property type="molecule type" value="Genomic_DNA"/>
</dbReference>
<evidence type="ECO:0000256" key="4">
    <source>
        <dbReference type="SAM" id="SignalP"/>
    </source>
</evidence>
<protein>
    <submittedName>
        <fullName evidence="5">Uncharacterized protein</fullName>
    </submittedName>
</protein>
<dbReference type="GO" id="GO:0006979">
    <property type="term" value="P:response to oxidative stress"/>
    <property type="evidence" value="ECO:0007669"/>
    <property type="project" value="InterPro"/>
</dbReference>
<organism evidence="5">
    <name type="scientific">Notodromas monacha</name>
    <dbReference type="NCBI Taxonomy" id="399045"/>
    <lineage>
        <taxon>Eukaryota</taxon>
        <taxon>Metazoa</taxon>
        <taxon>Ecdysozoa</taxon>
        <taxon>Arthropoda</taxon>
        <taxon>Crustacea</taxon>
        <taxon>Oligostraca</taxon>
        <taxon>Ostracoda</taxon>
        <taxon>Podocopa</taxon>
        <taxon>Podocopida</taxon>
        <taxon>Cypridocopina</taxon>
        <taxon>Cypridoidea</taxon>
        <taxon>Cyprididae</taxon>
        <taxon>Notodromas</taxon>
    </lineage>
</organism>
<dbReference type="SUPFAM" id="SSF52833">
    <property type="entry name" value="Thioredoxin-like"/>
    <property type="match status" value="1"/>
</dbReference>
<feature type="signal peptide" evidence="4">
    <location>
        <begin position="1"/>
        <end position="19"/>
    </location>
</feature>
<dbReference type="Gene3D" id="3.40.30.10">
    <property type="entry name" value="Glutaredoxin"/>
    <property type="match status" value="1"/>
</dbReference>
<feature type="non-terminal residue" evidence="5">
    <location>
        <position position="104"/>
    </location>
</feature>
<dbReference type="EMBL" id="CAJPEX010000904">
    <property type="protein sequence ID" value="CAG0917583.1"/>
    <property type="molecule type" value="Genomic_DNA"/>
</dbReference>
<keyword evidence="4" id="KW-0732">Signal</keyword>
<comment type="similarity">
    <text evidence="1">Belongs to the glutathione peroxidase family.</text>
</comment>
<keyword evidence="6" id="KW-1185">Reference proteome</keyword>
<proteinExistence type="inferred from homology"/>
<dbReference type="OrthoDB" id="446890at2759"/>
<gene>
    <name evidence="5" type="ORF">NMOB1V02_LOCUS5164</name>
</gene>
<keyword evidence="3" id="KW-0560">Oxidoreductase</keyword>
<dbReference type="GO" id="GO:0004601">
    <property type="term" value="F:peroxidase activity"/>
    <property type="evidence" value="ECO:0007669"/>
    <property type="project" value="UniProtKB-KW"/>
</dbReference>
<evidence type="ECO:0000256" key="1">
    <source>
        <dbReference type="ARBA" id="ARBA00006926"/>
    </source>
</evidence>
<evidence type="ECO:0000256" key="2">
    <source>
        <dbReference type="ARBA" id="ARBA00022559"/>
    </source>
</evidence>
<name>A0A7R9BNW5_9CRUS</name>
<keyword evidence="2" id="KW-0575">Peroxidase</keyword>
<accession>A0A7R9BNW5</accession>
<sequence>MGQLGAAGVLLALFGMVSAQGMSKLCSQDGDGSFYDFSAEKLDGSGTINFKDYSGKQEPGANATEIYNTIKYVRPGNGFVPKFQLFKKVEVNGGNASVIYKYLK</sequence>
<feature type="chain" id="PRO_5036210114" evidence="4">
    <location>
        <begin position="20"/>
        <end position="104"/>
    </location>
</feature>
<dbReference type="Proteomes" id="UP000678499">
    <property type="component" value="Unassembled WGS sequence"/>
</dbReference>
<dbReference type="InterPro" id="IPR036249">
    <property type="entry name" value="Thioredoxin-like_sf"/>
</dbReference>
<evidence type="ECO:0000256" key="3">
    <source>
        <dbReference type="ARBA" id="ARBA00023002"/>
    </source>
</evidence>
<dbReference type="InterPro" id="IPR000889">
    <property type="entry name" value="Glutathione_peroxidase"/>
</dbReference>
<reference evidence="5" key="1">
    <citation type="submission" date="2020-11" db="EMBL/GenBank/DDBJ databases">
        <authorList>
            <person name="Tran Van P."/>
        </authorList>
    </citation>
    <scope>NUCLEOTIDE SEQUENCE</scope>
</reference>